<gene>
    <name evidence="3" type="ORF">GCM10022215_03030</name>
</gene>
<dbReference type="SUPFAM" id="SSF50156">
    <property type="entry name" value="PDZ domain-like"/>
    <property type="match status" value="1"/>
</dbReference>
<dbReference type="CDD" id="cd23081">
    <property type="entry name" value="cpPDZ_EcRseP-like"/>
    <property type="match status" value="1"/>
</dbReference>
<dbReference type="RefSeq" id="WP_344731420.1">
    <property type="nucleotide sequence ID" value="NZ_BAAAZH010000001.1"/>
</dbReference>
<dbReference type="Gene3D" id="2.30.42.10">
    <property type="match status" value="1"/>
</dbReference>
<reference evidence="4" key="1">
    <citation type="journal article" date="2019" name="Int. J. Syst. Evol. Microbiol.">
        <title>The Global Catalogue of Microorganisms (GCM) 10K type strain sequencing project: providing services to taxonomists for standard genome sequencing and annotation.</title>
        <authorList>
            <consortium name="The Broad Institute Genomics Platform"/>
            <consortium name="The Broad Institute Genome Sequencing Center for Infectious Disease"/>
            <person name="Wu L."/>
            <person name="Ma J."/>
        </authorList>
    </citation>
    <scope>NUCLEOTIDE SEQUENCE [LARGE SCALE GENOMIC DNA]</scope>
    <source>
        <strain evidence="4">JCM 16703</strain>
    </source>
</reference>
<protein>
    <recommendedName>
        <fullName evidence="1">endopeptidase La</fullName>
        <ecNumber evidence="1">3.4.21.53</ecNumber>
    </recommendedName>
</protein>
<evidence type="ECO:0000313" key="4">
    <source>
        <dbReference type="Proteomes" id="UP001501495"/>
    </source>
</evidence>
<dbReference type="InterPro" id="IPR036034">
    <property type="entry name" value="PDZ_sf"/>
</dbReference>
<feature type="active site" evidence="1">
    <location>
        <position position="288"/>
    </location>
</feature>
<evidence type="ECO:0000313" key="3">
    <source>
        <dbReference type="EMBL" id="GAA4108969.1"/>
    </source>
</evidence>
<dbReference type="Pfam" id="PF13180">
    <property type="entry name" value="PDZ_2"/>
    <property type="match status" value="1"/>
</dbReference>
<keyword evidence="1" id="KW-0378">Hydrolase</keyword>
<dbReference type="Gene3D" id="3.30.230.10">
    <property type="match status" value="1"/>
</dbReference>
<dbReference type="EMBL" id="BAAAZH010000001">
    <property type="protein sequence ID" value="GAA4108969.1"/>
    <property type="molecule type" value="Genomic_DNA"/>
</dbReference>
<dbReference type="SUPFAM" id="SSF54211">
    <property type="entry name" value="Ribosomal protein S5 domain 2-like"/>
    <property type="match status" value="1"/>
</dbReference>
<evidence type="ECO:0000259" key="2">
    <source>
        <dbReference type="PROSITE" id="PS51786"/>
    </source>
</evidence>
<accession>A0ABP7XA78</accession>
<comment type="catalytic activity">
    <reaction evidence="1">
        <text>Hydrolysis of proteins in presence of ATP.</text>
        <dbReference type="EC" id="3.4.21.53"/>
    </reaction>
</comment>
<dbReference type="InterPro" id="IPR001478">
    <property type="entry name" value="PDZ"/>
</dbReference>
<organism evidence="3 4">
    <name type="scientific">Nocardioides fonticola</name>
    <dbReference type="NCBI Taxonomy" id="450363"/>
    <lineage>
        <taxon>Bacteria</taxon>
        <taxon>Bacillati</taxon>
        <taxon>Actinomycetota</taxon>
        <taxon>Actinomycetes</taxon>
        <taxon>Propionibacteriales</taxon>
        <taxon>Nocardioidaceae</taxon>
        <taxon>Nocardioides</taxon>
    </lineage>
</organism>
<dbReference type="EC" id="3.4.21.53" evidence="1"/>
<dbReference type="InterPro" id="IPR027065">
    <property type="entry name" value="Lon_Prtase"/>
</dbReference>
<feature type="domain" description="Lon proteolytic" evidence="2">
    <location>
        <begin position="237"/>
        <end position="336"/>
    </location>
</feature>
<keyword evidence="1" id="KW-0720">Serine protease</keyword>
<dbReference type="Proteomes" id="UP001501495">
    <property type="component" value="Unassembled WGS sequence"/>
</dbReference>
<name>A0ABP7XA78_9ACTN</name>
<comment type="similarity">
    <text evidence="1">Belongs to the peptidase S16 family.</text>
</comment>
<keyword evidence="4" id="KW-1185">Reference proteome</keyword>
<comment type="caution">
    <text evidence="3">The sequence shown here is derived from an EMBL/GenBank/DDBJ whole genome shotgun (WGS) entry which is preliminary data.</text>
</comment>
<feature type="active site" evidence="1">
    <location>
        <position position="243"/>
    </location>
</feature>
<sequence>MAMTQRTMAALVAVPLLLGLFAAAGFTPLPYATYSPGPTVDILGQPNGSETVQIVGRKTYRDDGQLRMVTVNVSPVGEKLGLLPLLSEWFNRKDAVYPYDYVHPDDVSAEQDRQEGAVSMVTSQDVAIADVLRRLDIPVKPAIGVYYVTPGSPADGKLEPRDIFLKVGGERITTAEQLVKVVRATPKGDPISITVQRDGKVKTLSITPEVEDGVQRVGVQPGQLFRYPFQVRVNIDPQIGGPSAGMMFALAIYDTLTPGSLTDGKVIAGTGTLDLDGNVGPIGGIQQKIAGAQRDGAQLFLVPKDNCAEALGAASPHPELVRVDTLDTALDAIEAWTADPSAKLPSCEGAS</sequence>
<dbReference type="PROSITE" id="PS51786">
    <property type="entry name" value="LON_PROTEOLYTIC"/>
    <property type="match status" value="1"/>
</dbReference>
<dbReference type="InterPro" id="IPR014721">
    <property type="entry name" value="Ribsml_uS5_D2-typ_fold_subgr"/>
</dbReference>
<evidence type="ECO:0000256" key="1">
    <source>
        <dbReference type="PROSITE-ProRule" id="PRU01122"/>
    </source>
</evidence>
<keyword evidence="1" id="KW-0645">Protease</keyword>
<dbReference type="InterPro" id="IPR008269">
    <property type="entry name" value="Lon_proteolytic"/>
</dbReference>
<dbReference type="InterPro" id="IPR020568">
    <property type="entry name" value="Ribosomal_Su5_D2-typ_SF"/>
</dbReference>
<dbReference type="Pfam" id="PF05362">
    <property type="entry name" value="Lon_C"/>
    <property type="match status" value="1"/>
</dbReference>
<proteinExistence type="inferred from homology"/>
<dbReference type="PANTHER" id="PTHR10046">
    <property type="entry name" value="ATP DEPENDENT LON PROTEASE FAMILY MEMBER"/>
    <property type="match status" value="1"/>
</dbReference>